<dbReference type="Proteomes" id="UP001407347">
    <property type="component" value="Unassembled WGS sequence"/>
</dbReference>
<protein>
    <submittedName>
        <fullName evidence="1">3',5'-cyclic-nucleotide phosphodiesterase</fullName>
    </submittedName>
</protein>
<dbReference type="EMBL" id="JAQYXP010000005">
    <property type="protein sequence ID" value="MEN3238354.1"/>
    <property type="molecule type" value="Genomic_DNA"/>
</dbReference>
<accession>A0ABV0A3E0</accession>
<evidence type="ECO:0000313" key="2">
    <source>
        <dbReference type="Proteomes" id="UP001407347"/>
    </source>
</evidence>
<proteinExistence type="predicted"/>
<gene>
    <name evidence="1" type="ORF">PUR29_33465</name>
</gene>
<organism evidence="1 2">
    <name type="scientific">Methylobacterium ajmalii</name>
    <dbReference type="NCBI Taxonomy" id="2738439"/>
    <lineage>
        <taxon>Bacteria</taxon>
        <taxon>Pseudomonadati</taxon>
        <taxon>Pseudomonadota</taxon>
        <taxon>Alphaproteobacteria</taxon>
        <taxon>Hyphomicrobiales</taxon>
        <taxon>Methylobacteriaceae</taxon>
        <taxon>Methylobacterium</taxon>
    </lineage>
</organism>
<evidence type="ECO:0000313" key="1">
    <source>
        <dbReference type="EMBL" id="MEN3238354.1"/>
    </source>
</evidence>
<name>A0ABV0A3E0_9HYPH</name>
<comment type="caution">
    <text evidence="1">The sequence shown here is derived from an EMBL/GenBank/DDBJ whole genome shotgun (WGS) entry which is preliminary data.</text>
</comment>
<dbReference type="RefSeq" id="WP_346013628.1">
    <property type="nucleotide sequence ID" value="NZ_JAQYXP010000005.1"/>
</dbReference>
<keyword evidence="2" id="KW-1185">Reference proteome</keyword>
<sequence>MPPVARAAEADRSRESLRPFCSTDYTRLCDGLDLNGPEVIACFRTNAREVSPACRAAIADSAAAAPDQPASQ</sequence>
<reference evidence="1 2" key="1">
    <citation type="journal article" date="2023" name="PLoS ONE">
        <title>Complete genome assembly of Hawai'i environmental nontuberculous mycobacteria reveals unexpected co-isolation with methylobacteria.</title>
        <authorList>
            <person name="Hendrix J."/>
            <person name="Epperson L.E."/>
            <person name="Tong E.I."/>
            <person name="Chan Y.L."/>
            <person name="Hasan N.A."/>
            <person name="Dawrs S.N."/>
            <person name="Norton G.J."/>
            <person name="Virdi R."/>
            <person name="Crooks J.L."/>
            <person name="Chan E.D."/>
            <person name="Honda J.R."/>
            <person name="Strong M."/>
        </authorList>
    </citation>
    <scope>NUCLEOTIDE SEQUENCE [LARGE SCALE GENOMIC DNA]</scope>
    <source>
        <strain evidence="1 2">NJH_HI04-1</strain>
    </source>
</reference>